<dbReference type="InterPro" id="IPR014025">
    <property type="entry name" value="Glutaredoxin_subgr"/>
</dbReference>
<dbReference type="Pfam" id="PF00462">
    <property type="entry name" value="Glutaredoxin"/>
    <property type="match status" value="1"/>
</dbReference>
<dbReference type="EC" id="1.20.4.1" evidence="2"/>
<keyword evidence="2" id="KW-0560">Oxidoreductase</keyword>
<dbReference type="GO" id="GO:0008794">
    <property type="term" value="F:arsenate reductase (glutaredoxin) activity"/>
    <property type="evidence" value="ECO:0007669"/>
    <property type="project" value="UniProtKB-EC"/>
</dbReference>
<dbReference type="GO" id="GO:0005737">
    <property type="term" value="C:cytoplasm"/>
    <property type="evidence" value="ECO:0007669"/>
    <property type="project" value="TreeGrafter"/>
</dbReference>
<dbReference type="CDD" id="cd03419">
    <property type="entry name" value="GRX_GRXh_1_2_like"/>
    <property type="match status" value="1"/>
</dbReference>
<gene>
    <name evidence="2" type="ORF">GNLVRS02_ARAD1C33308g</name>
</gene>
<dbReference type="AlphaFoldDB" id="A0A060T839"/>
<dbReference type="PANTHER" id="PTHR45694:SF18">
    <property type="entry name" value="GLUTAREDOXIN-1-RELATED"/>
    <property type="match status" value="1"/>
</dbReference>
<evidence type="ECO:0000259" key="1">
    <source>
        <dbReference type="Pfam" id="PF00462"/>
    </source>
</evidence>
<dbReference type="InterPro" id="IPR002109">
    <property type="entry name" value="Glutaredoxin"/>
</dbReference>
<name>A0A060T839_BLAAD</name>
<dbReference type="PANTHER" id="PTHR45694">
    <property type="entry name" value="GLUTAREDOXIN 2"/>
    <property type="match status" value="1"/>
</dbReference>
<dbReference type="InterPro" id="IPR036249">
    <property type="entry name" value="Thioredoxin-like_sf"/>
</dbReference>
<organism evidence="2">
    <name type="scientific">Blastobotrys adeninivorans</name>
    <name type="common">Yeast</name>
    <name type="synonym">Arxula adeninivorans</name>
    <dbReference type="NCBI Taxonomy" id="409370"/>
    <lineage>
        <taxon>Eukaryota</taxon>
        <taxon>Fungi</taxon>
        <taxon>Dikarya</taxon>
        <taxon>Ascomycota</taxon>
        <taxon>Saccharomycotina</taxon>
        <taxon>Dipodascomycetes</taxon>
        <taxon>Dipodascales</taxon>
        <taxon>Trichomonascaceae</taxon>
        <taxon>Blastobotrys</taxon>
    </lineage>
</organism>
<dbReference type="PhylomeDB" id="A0A060T839"/>
<feature type="domain" description="Glutaredoxin" evidence="1">
    <location>
        <begin position="16"/>
        <end position="77"/>
    </location>
</feature>
<dbReference type="PRINTS" id="PR00160">
    <property type="entry name" value="GLUTAREDOXIN"/>
</dbReference>
<dbReference type="SUPFAM" id="SSF52833">
    <property type="entry name" value="Thioredoxin-like"/>
    <property type="match status" value="1"/>
</dbReference>
<proteinExistence type="predicted"/>
<dbReference type="GO" id="GO:0015038">
    <property type="term" value="F:glutathione disulfide oxidoreductase activity"/>
    <property type="evidence" value="ECO:0007669"/>
    <property type="project" value="TreeGrafter"/>
</dbReference>
<dbReference type="EMBL" id="HG937693">
    <property type="protein sequence ID" value="CDP35346.1"/>
    <property type="molecule type" value="Genomic_DNA"/>
</dbReference>
<reference evidence="2" key="2">
    <citation type="submission" date="2014-06" db="EMBL/GenBank/DDBJ databases">
        <title>The complete genome of Blastobotrys (Arxula) adeninivorans LS3 - a yeast of biotechnological interest.</title>
        <authorList>
            <person name="Kunze G."/>
            <person name="Gaillardin C."/>
            <person name="Czernicka M."/>
            <person name="Durrens P."/>
            <person name="Martin T."/>
            <person name="Boer E."/>
            <person name="Gabaldon T."/>
            <person name="Cruz J."/>
            <person name="Talla E."/>
            <person name="Marck C."/>
            <person name="Goffeau A."/>
            <person name="Barbe V."/>
            <person name="Baret P."/>
            <person name="Baronian K."/>
            <person name="Beier S."/>
            <person name="Bleykasten C."/>
            <person name="Bode R."/>
            <person name="Casaregola S."/>
            <person name="Despons L."/>
            <person name="Fairhead C."/>
            <person name="Giersberg M."/>
            <person name="Gierski P."/>
            <person name="Hahnel U."/>
            <person name="Hartmann A."/>
            <person name="Jankowska D."/>
            <person name="Jubin C."/>
            <person name="Jung P."/>
            <person name="Lafontaine I."/>
            <person name="Leh-Louis V."/>
            <person name="Lemaire M."/>
            <person name="Marcet-Houben M."/>
            <person name="Mascher M."/>
            <person name="Morel G."/>
            <person name="Richard G.-F."/>
            <person name="Riechen J."/>
            <person name="Sacerdot C."/>
            <person name="Sarkar A."/>
            <person name="Savel G."/>
            <person name="Schacherer J."/>
            <person name="Sherman D."/>
            <person name="Straub M.-L."/>
            <person name="Stein N."/>
            <person name="Thierry A."/>
            <person name="Trautwein-Schult A."/>
            <person name="Westhof E."/>
            <person name="Worch S."/>
            <person name="Dujon B."/>
            <person name="Souciet J.-L."/>
            <person name="Wincker P."/>
            <person name="Scholz U."/>
            <person name="Neuveglise N."/>
        </authorList>
    </citation>
    <scope>NUCLEOTIDE SEQUENCE</scope>
    <source>
        <strain evidence="2">LS3</strain>
    </source>
</reference>
<evidence type="ECO:0000313" key="2">
    <source>
        <dbReference type="EMBL" id="CDP35346.1"/>
    </source>
</evidence>
<sequence length="104" mass="11839">MSVEQAKQLIASHPLLMISKTWCPDCVYGKKVFADLHTEPYVVELDKMDEGKELQEAFRQLTNQNTVPNVFINGKHIGTENDIARLLENGELKKLVEDNNLVKN</sequence>
<accession>A0A060T839</accession>
<dbReference type="Gene3D" id="3.40.30.10">
    <property type="entry name" value="Glutaredoxin"/>
    <property type="match status" value="1"/>
</dbReference>
<dbReference type="GO" id="GO:0034599">
    <property type="term" value="P:cellular response to oxidative stress"/>
    <property type="evidence" value="ECO:0007669"/>
    <property type="project" value="TreeGrafter"/>
</dbReference>
<protein>
    <submittedName>
        <fullName evidence="2">ARAD1C33308p</fullName>
        <ecNumber evidence="2">1.20.4.1</ecNumber>
    </submittedName>
</protein>
<dbReference type="PROSITE" id="PS51354">
    <property type="entry name" value="GLUTAREDOXIN_2"/>
    <property type="match status" value="1"/>
</dbReference>
<reference evidence="2" key="1">
    <citation type="submission" date="2014-02" db="EMBL/GenBank/DDBJ databases">
        <authorList>
            <person name="Genoscope - CEA"/>
        </authorList>
    </citation>
    <scope>NUCLEOTIDE SEQUENCE</scope>
    <source>
        <strain evidence="2">LS3</strain>
    </source>
</reference>